<dbReference type="SUPFAM" id="SSF50346">
    <property type="entry name" value="PRC-barrel domain"/>
    <property type="match status" value="1"/>
</dbReference>
<dbReference type="Gene3D" id="2.30.30.240">
    <property type="entry name" value="PRC-barrel domain"/>
    <property type="match status" value="1"/>
</dbReference>
<reference evidence="3 4" key="1">
    <citation type="journal article" date="2016" name="Sci. Rep.">
        <title>Metabolic traits of an uncultured archaeal lineage -MSBL1- from brine pools of the Red Sea.</title>
        <authorList>
            <person name="Mwirichia R."/>
            <person name="Alam I."/>
            <person name="Rashid M."/>
            <person name="Vinu M."/>
            <person name="Ba-Alawi W."/>
            <person name="Anthony Kamau A."/>
            <person name="Kamanda Ngugi D."/>
            <person name="Goker M."/>
            <person name="Klenk H.P."/>
            <person name="Bajic V."/>
            <person name="Stingl U."/>
        </authorList>
    </citation>
    <scope>NUCLEOTIDE SEQUENCE [LARGE SCALE GENOMIC DNA]</scope>
    <source>
        <strain evidence="3">SCGC-AAA259I09</strain>
    </source>
</reference>
<dbReference type="InterPro" id="IPR011033">
    <property type="entry name" value="PRC_barrel-like_sf"/>
</dbReference>
<dbReference type="AlphaFoldDB" id="A0A133UQ44"/>
<evidence type="ECO:0000313" key="4">
    <source>
        <dbReference type="Proteomes" id="UP000070463"/>
    </source>
</evidence>
<feature type="region of interest" description="Disordered" evidence="1">
    <location>
        <begin position="64"/>
        <end position="93"/>
    </location>
</feature>
<evidence type="ECO:0000256" key="1">
    <source>
        <dbReference type="SAM" id="MobiDB-lite"/>
    </source>
</evidence>
<dbReference type="InterPro" id="IPR027275">
    <property type="entry name" value="PRC-brl_dom"/>
</dbReference>
<dbReference type="Proteomes" id="UP000070463">
    <property type="component" value="Unassembled WGS sequence"/>
</dbReference>
<feature type="domain" description="PRC-barrel" evidence="2">
    <location>
        <begin position="2"/>
        <end position="66"/>
    </location>
</feature>
<dbReference type="EMBL" id="LHXR01000086">
    <property type="protein sequence ID" value="KXA96372.1"/>
    <property type="molecule type" value="Genomic_DNA"/>
</dbReference>
<keyword evidence="4" id="KW-1185">Reference proteome</keyword>
<evidence type="ECO:0000259" key="2">
    <source>
        <dbReference type="Pfam" id="PF05239"/>
    </source>
</evidence>
<dbReference type="Pfam" id="PF05239">
    <property type="entry name" value="PRC"/>
    <property type="match status" value="1"/>
</dbReference>
<name>A0A133UQ44_9EURY</name>
<protein>
    <recommendedName>
        <fullName evidence="2">PRC-barrel domain-containing protein</fullName>
    </recommendedName>
</protein>
<evidence type="ECO:0000313" key="3">
    <source>
        <dbReference type="EMBL" id="KXA96372.1"/>
    </source>
</evidence>
<organism evidence="3 4">
    <name type="scientific">candidate division MSBL1 archaeon SCGC-AAA259I09</name>
    <dbReference type="NCBI Taxonomy" id="1698267"/>
    <lineage>
        <taxon>Archaea</taxon>
        <taxon>Methanobacteriati</taxon>
        <taxon>Methanobacteriota</taxon>
        <taxon>candidate division MSBL1</taxon>
    </lineage>
</organism>
<sequence length="93" mass="10393">MKVSEYYELPIYSDKGNYIGEVEKVMLDPEKEKVAGLVFEKRGEKYKAVPYHSVTAVGDVVIARSGRKSPPGRETEEEEPGIGKTIEKESEGE</sequence>
<proteinExistence type="predicted"/>
<gene>
    <name evidence="3" type="ORF">AKJ37_05400</name>
</gene>
<accession>A0A133UQ44</accession>
<comment type="caution">
    <text evidence="3">The sequence shown here is derived from an EMBL/GenBank/DDBJ whole genome shotgun (WGS) entry which is preliminary data.</text>
</comment>